<dbReference type="PANTHER" id="PTHR36961:SF1">
    <property type="entry name" value="LEUKEMIA-ASSOCIATED PROTEIN 7"/>
    <property type="match status" value="1"/>
</dbReference>
<dbReference type="AlphaFoldDB" id="A0A8X7WVD1"/>
<feature type="non-terminal residue" evidence="1">
    <location>
        <position position="166"/>
    </location>
</feature>
<sequence length="166" mass="18282">MFRSINTASIEHQLEALVLIGKAKDGHTQNLSDRSSGNTIYTEADGGPGQTPRLTLTLAQKGREGLLSRLAEVASEIIREQQSLLELPQTQNILVHPKQSIELRNICSRMALQVKTIHADRNLKDLQDCLKSIAETLLSSLSNSSTEQHKLAARNLGKMLSSFPEL</sequence>
<protein>
    <submittedName>
        <fullName evidence="1">LEU7 protein</fullName>
    </submittedName>
</protein>
<name>A0A8X7WVD1_POLSE</name>
<dbReference type="EMBL" id="JAATIS010008602">
    <property type="protein sequence ID" value="KAG2457308.1"/>
    <property type="molecule type" value="Genomic_DNA"/>
</dbReference>
<reference evidence="1 2" key="1">
    <citation type="journal article" date="2021" name="Cell">
        <title>Tracing the genetic footprints of vertebrate landing in non-teleost ray-finned fishes.</title>
        <authorList>
            <person name="Bi X."/>
            <person name="Wang K."/>
            <person name="Yang L."/>
            <person name="Pan H."/>
            <person name="Jiang H."/>
            <person name="Wei Q."/>
            <person name="Fang M."/>
            <person name="Yu H."/>
            <person name="Zhu C."/>
            <person name="Cai Y."/>
            <person name="He Y."/>
            <person name="Gan X."/>
            <person name="Zeng H."/>
            <person name="Yu D."/>
            <person name="Zhu Y."/>
            <person name="Jiang H."/>
            <person name="Qiu Q."/>
            <person name="Yang H."/>
            <person name="Zhang Y.E."/>
            <person name="Wang W."/>
            <person name="Zhu M."/>
            <person name="He S."/>
            <person name="Zhang G."/>
        </authorList>
    </citation>
    <scope>NUCLEOTIDE SEQUENCE [LARGE SCALE GENOMIC DNA]</scope>
    <source>
        <strain evidence="1">Bchr_013</strain>
    </source>
</reference>
<comment type="caution">
    <text evidence="1">The sequence shown here is derived from an EMBL/GenBank/DDBJ whole genome shotgun (WGS) entry which is preliminary data.</text>
</comment>
<dbReference type="Pfam" id="PF15760">
    <property type="entry name" value="DLEU7"/>
    <property type="match status" value="1"/>
</dbReference>
<dbReference type="RefSeq" id="XP_039602193.1">
    <property type="nucleotide sequence ID" value="XM_039746259.1"/>
</dbReference>
<organism evidence="1 2">
    <name type="scientific">Polypterus senegalus</name>
    <name type="common">Senegal bichir</name>
    <dbReference type="NCBI Taxonomy" id="55291"/>
    <lineage>
        <taxon>Eukaryota</taxon>
        <taxon>Metazoa</taxon>
        <taxon>Chordata</taxon>
        <taxon>Craniata</taxon>
        <taxon>Vertebrata</taxon>
        <taxon>Euteleostomi</taxon>
        <taxon>Actinopterygii</taxon>
        <taxon>Polypteriformes</taxon>
        <taxon>Polypteridae</taxon>
        <taxon>Polypterus</taxon>
    </lineage>
</organism>
<dbReference type="InterPro" id="IPR031510">
    <property type="entry name" value="DLEU7"/>
</dbReference>
<gene>
    <name evidence="1" type="primary">Dleu7</name>
    <name evidence="1" type="ORF">GTO96_0013354</name>
</gene>
<evidence type="ECO:0000313" key="2">
    <source>
        <dbReference type="Proteomes" id="UP000886611"/>
    </source>
</evidence>
<keyword evidence="2" id="KW-1185">Reference proteome</keyword>
<evidence type="ECO:0000313" key="1">
    <source>
        <dbReference type="EMBL" id="KAG2457308.1"/>
    </source>
</evidence>
<proteinExistence type="predicted"/>
<dbReference type="OrthoDB" id="8788044at2759"/>
<dbReference type="PANTHER" id="PTHR36961">
    <property type="entry name" value="LEUKEMIA-ASSOCIATED PROTEIN 7"/>
    <property type="match status" value="1"/>
</dbReference>
<dbReference type="GeneID" id="120524404"/>
<dbReference type="Proteomes" id="UP000886611">
    <property type="component" value="Unassembled WGS sequence"/>
</dbReference>
<feature type="non-terminal residue" evidence="1">
    <location>
        <position position="1"/>
    </location>
</feature>
<accession>A0A8X7WVD1</accession>